<reference evidence="7 8" key="1">
    <citation type="submission" date="2017-05" db="EMBL/GenBank/DDBJ databases">
        <authorList>
            <person name="Varghese N."/>
            <person name="Submissions S."/>
        </authorList>
    </citation>
    <scope>NUCLEOTIDE SEQUENCE [LARGE SCALE GENOMIC DNA]</scope>
    <source>
        <strain evidence="7 8">DSM 29506</strain>
    </source>
</reference>
<feature type="transmembrane region" description="Helical" evidence="6">
    <location>
        <begin position="178"/>
        <end position="195"/>
    </location>
</feature>
<evidence type="ECO:0000313" key="7">
    <source>
        <dbReference type="EMBL" id="SMO47347.1"/>
    </source>
</evidence>
<dbReference type="GO" id="GO:0033228">
    <property type="term" value="P:cysteine export across plasma membrane"/>
    <property type="evidence" value="ECO:0007669"/>
    <property type="project" value="TreeGrafter"/>
</dbReference>
<evidence type="ECO:0000256" key="5">
    <source>
        <dbReference type="ARBA" id="ARBA00023136"/>
    </source>
</evidence>
<feature type="transmembrane region" description="Helical" evidence="6">
    <location>
        <begin position="42"/>
        <end position="65"/>
    </location>
</feature>
<proteinExistence type="predicted"/>
<dbReference type="EMBL" id="FXTO01000003">
    <property type="protein sequence ID" value="SMO47347.1"/>
    <property type="molecule type" value="Genomic_DNA"/>
</dbReference>
<dbReference type="Pfam" id="PF01810">
    <property type="entry name" value="LysE"/>
    <property type="match status" value="1"/>
</dbReference>
<dbReference type="GO" id="GO:0005886">
    <property type="term" value="C:plasma membrane"/>
    <property type="evidence" value="ECO:0007669"/>
    <property type="project" value="UniProtKB-SubCell"/>
</dbReference>
<keyword evidence="2" id="KW-1003">Cell membrane</keyword>
<dbReference type="OrthoDB" id="9812084at2"/>
<organism evidence="7 8">
    <name type="scientific">Thalassovita litoralis</name>
    <dbReference type="NCBI Taxonomy" id="1010611"/>
    <lineage>
        <taxon>Bacteria</taxon>
        <taxon>Pseudomonadati</taxon>
        <taxon>Pseudomonadota</taxon>
        <taxon>Alphaproteobacteria</taxon>
        <taxon>Rhodobacterales</taxon>
        <taxon>Roseobacteraceae</taxon>
        <taxon>Thalassovita</taxon>
    </lineage>
</organism>
<evidence type="ECO:0000313" key="8">
    <source>
        <dbReference type="Proteomes" id="UP000316030"/>
    </source>
</evidence>
<sequence>MDAVFSFVISAFALTGSPGPNTLSLAAVGASFGRARGMAYLAGLTLGVMLVVVLVGSGLSGLVLALPGVRPVVSVLAAVYFLYLAWKIATAPPLGAPSATAAAPRWYAGVFQSLSNPKAYAAMAALFSGHMLYPDLPLQDALSKAALVASVILVVNLAWLTIGAALTHVLRAPRAARAVNIAFALLLLISVALSVM</sequence>
<evidence type="ECO:0000256" key="6">
    <source>
        <dbReference type="SAM" id="Phobius"/>
    </source>
</evidence>
<keyword evidence="3 6" id="KW-0812">Transmembrane</keyword>
<keyword evidence="4 6" id="KW-1133">Transmembrane helix</keyword>
<keyword evidence="8" id="KW-1185">Reference proteome</keyword>
<dbReference type="GO" id="GO:0015171">
    <property type="term" value="F:amino acid transmembrane transporter activity"/>
    <property type="evidence" value="ECO:0007669"/>
    <property type="project" value="TreeGrafter"/>
</dbReference>
<evidence type="ECO:0000256" key="2">
    <source>
        <dbReference type="ARBA" id="ARBA00022475"/>
    </source>
</evidence>
<dbReference type="InterPro" id="IPR001123">
    <property type="entry name" value="LeuE-type"/>
</dbReference>
<feature type="transmembrane region" description="Helical" evidence="6">
    <location>
        <begin position="145"/>
        <end position="166"/>
    </location>
</feature>
<dbReference type="Proteomes" id="UP000316030">
    <property type="component" value="Unassembled WGS sequence"/>
</dbReference>
<evidence type="ECO:0000256" key="3">
    <source>
        <dbReference type="ARBA" id="ARBA00022692"/>
    </source>
</evidence>
<name>A0A521BJK3_9RHOB</name>
<dbReference type="AlphaFoldDB" id="A0A521BJK3"/>
<dbReference type="PANTHER" id="PTHR30086:SF20">
    <property type="entry name" value="ARGININE EXPORTER PROTEIN ARGO-RELATED"/>
    <property type="match status" value="1"/>
</dbReference>
<evidence type="ECO:0000256" key="4">
    <source>
        <dbReference type="ARBA" id="ARBA00022989"/>
    </source>
</evidence>
<accession>A0A521BJK3</accession>
<gene>
    <name evidence="7" type="ORF">SAMN06265173_10391</name>
</gene>
<protein>
    <submittedName>
        <fullName evidence="7">Threonine/homoserine/homoserine lactone efflux protein</fullName>
    </submittedName>
</protein>
<dbReference type="PANTHER" id="PTHR30086">
    <property type="entry name" value="ARGININE EXPORTER PROTEIN ARGO"/>
    <property type="match status" value="1"/>
</dbReference>
<dbReference type="RefSeq" id="WP_142492135.1">
    <property type="nucleotide sequence ID" value="NZ_FXTO01000003.1"/>
</dbReference>
<evidence type="ECO:0000256" key="1">
    <source>
        <dbReference type="ARBA" id="ARBA00004651"/>
    </source>
</evidence>
<feature type="transmembrane region" description="Helical" evidence="6">
    <location>
        <begin position="72"/>
        <end position="89"/>
    </location>
</feature>
<keyword evidence="5 6" id="KW-0472">Membrane</keyword>
<comment type="subcellular location">
    <subcellularLocation>
        <location evidence="1">Cell membrane</location>
        <topology evidence="1">Multi-pass membrane protein</topology>
    </subcellularLocation>
</comment>